<proteinExistence type="predicted"/>
<gene>
    <name evidence="3" type="ORF">TOA249_LOCUS7826</name>
</gene>
<organism evidence="3 4">
    <name type="scientific">Rotaria socialis</name>
    <dbReference type="NCBI Taxonomy" id="392032"/>
    <lineage>
        <taxon>Eukaryota</taxon>
        <taxon>Metazoa</taxon>
        <taxon>Spiralia</taxon>
        <taxon>Gnathifera</taxon>
        <taxon>Rotifera</taxon>
        <taxon>Eurotatoria</taxon>
        <taxon>Bdelloidea</taxon>
        <taxon>Philodinida</taxon>
        <taxon>Philodinidae</taxon>
        <taxon>Rotaria</taxon>
    </lineage>
</organism>
<keyword evidence="2" id="KW-0732">Signal</keyword>
<feature type="signal peptide" evidence="2">
    <location>
        <begin position="1"/>
        <end position="26"/>
    </location>
</feature>
<feature type="chain" id="PRO_5032990521" description="Secreted protein" evidence="2">
    <location>
        <begin position="27"/>
        <end position="158"/>
    </location>
</feature>
<feature type="region of interest" description="Disordered" evidence="1">
    <location>
        <begin position="87"/>
        <end position="126"/>
    </location>
</feature>
<evidence type="ECO:0000256" key="2">
    <source>
        <dbReference type="SAM" id="SignalP"/>
    </source>
</evidence>
<feature type="compositionally biased region" description="Basic and acidic residues" evidence="1">
    <location>
        <begin position="102"/>
        <end position="111"/>
    </location>
</feature>
<dbReference type="EMBL" id="CAJOBS010000359">
    <property type="protein sequence ID" value="CAF4559517.1"/>
    <property type="molecule type" value="Genomic_DNA"/>
</dbReference>
<evidence type="ECO:0000256" key="1">
    <source>
        <dbReference type="SAM" id="MobiDB-lite"/>
    </source>
</evidence>
<accession>A0A820ZFN1</accession>
<comment type="caution">
    <text evidence="3">The sequence shown here is derived from an EMBL/GenBank/DDBJ whole genome shotgun (WGS) entry which is preliminary data.</text>
</comment>
<sequence>MQVDLAVRYLFLFSLLTLCTYQQIHSETTETKQHKQLDSDEEHTDKRHRIVASNIYSSSIANEFLSYDKCMQRMKCPVSRKEDCSEECQAGNTEEEIEEHEEIINNEDRNSLSKKPKPRYNTDTKKRSNKIKWSDLAFSQNYRKTRVTTDCTDCVGYA</sequence>
<evidence type="ECO:0000313" key="3">
    <source>
        <dbReference type="EMBL" id="CAF4559517.1"/>
    </source>
</evidence>
<name>A0A820ZFN1_9BILA</name>
<protein>
    <recommendedName>
        <fullName evidence="5">Secreted protein</fullName>
    </recommendedName>
</protein>
<evidence type="ECO:0000313" key="4">
    <source>
        <dbReference type="Proteomes" id="UP000663838"/>
    </source>
</evidence>
<dbReference type="Proteomes" id="UP000663838">
    <property type="component" value="Unassembled WGS sequence"/>
</dbReference>
<evidence type="ECO:0008006" key="5">
    <source>
        <dbReference type="Google" id="ProtNLM"/>
    </source>
</evidence>
<reference evidence="3" key="1">
    <citation type="submission" date="2021-02" db="EMBL/GenBank/DDBJ databases">
        <authorList>
            <person name="Nowell W R."/>
        </authorList>
    </citation>
    <scope>NUCLEOTIDE SEQUENCE</scope>
</reference>
<dbReference type="AlphaFoldDB" id="A0A820ZFN1"/>